<evidence type="ECO:0000313" key="8">
    <source>
        <dbReference type="Proteomes" id="UP000472265"/>
    </source>
</evidence>
<comment type="similarity">
    <text evidence="1">Belongs to the leprecan family.</text>
</comment>
<feature type="domain" description="Leprecan-like alpha-helical" evidence="6">
    <location>
        <begin position="37"/>
        <end position="333"/>
    </location>
</feature>
<evidence type="ECO:0000256" key="5">
    <source>
        <dbReference type="SAM" id="SignalP"/>
    </source>
</evidence>
<keyword evidence="3" id="KW-0325">Glycoprotein</keyword>
<dbReference type="PANTHER" id="PTHR13986">
    <property type="entry name" value="PROTEIN LYSINE HYDROXYLATION COMPLEX COMPONENT"/>
    <property type="match status" value="1"/>
</dbReference>
<evidence type="ECO:0000259" key="6">
    <source>
        <dbReference type="Pfam" id="PF23557"/>
    </source>
</evidence>
<gene>
    <name evidence="7" type="primary">P3H4</name>
    <name evidence="7" type="synonym">p3h4</name>
</gene>
<dbReference type="OrthoDB" id="8610171at2759"/>
<dbReference type="Proteomes" id="UP000472265">
    <property type="component" value="Chromosome 23"/>
</dbReference>
<dbReference type="Ensembl" id="ENSSAUT00010054432.1">
    <property type="protein sequence ID" value="ENSSAUP00010051761.1"/>
    <property type="gene ID" value="ENSSAUG00010021484.1"/>
</dbReference>
<reference evidence="7" key="2">
    <citation type="submission" date="2025-08" db="UniProtKB">
        <authorList>
            <consortium name="Ensembl"/>
        </authorList>
    </citation>
    <scope>IDENTIFICATION</scope>
</reference>
<feature type="region of interest" description="Disordered" evidence="4">
    <location>
        <begin position="377"/>
        <end position="402"/>
    </location>
</feature>
<dbReference type="FunCoup" id="A0A671XN74">
    <property type="interactions" value="276"/>
</dbReference>
<feature type="chain" id="PRO_5025571521" evidence="5">
    <location>
        <begin position="21"/>
        <end position="425"/>
    </location>
</feature>
<dbReference type="InterPro" id="IPR011990">
    <property type="entry name" value="TPR-like_helical_dom_sf"/>
</dbReference>
<protein>
    <submittedName>
        <fullName evidence="7">Prolyl 3-hydroxylase family member 4 (inactive)</fullName>
    </submittedName>
</protein>
<sequence>MLLSSLCVALLLPALALVDAQYETYSFKSFPQKDIMPLDSAYGHALEQYGAQNWAESIKYLELSLRLRRLLRDSEAFCGRNCSSVSRDNDTLFADSSLRVMRHILLRAACLKKCKADFPVFSVSYPRRDVLQTFEERVPYRYIQYAHYQMNNLEKAVAAAHTFLKKNPTDPYLTKNMNYYKTLFDVEEYLIDHEEQPYEGVFLKSVTLYNNGDFSNSARNMEQAITQYFEIYASCLAGCEGSYEILEFKDFYPTLADLYTDVLKCQVKCEGQLTPSVGGFFVEKFVATMYHYLQFSYYKLNDVKNAAPCAASYLLFDPKDQVMLQNVQYYHFYREQWGLEEKDFEPRPEALRYFNTTTKQKEMLEFALNYLQTDDEDEVGPEEVATTQSEHPDAEFEGEGDYEESFLAEWWQEPKTKWDAGEVAD</sequence>
<evidence type="ECO:0000256" key="3">
    <source>
        <dbReference type="ARBA" id="ARBA00023180"/>
    </source>
</evidence>
<reference evidence="7" key="3">
    <citation type="submission" date="2025-09" db="UniProtKB">
        <authorList>
            <consortium name="Ensembl"/>
        </authorList>
    </citation>
    <scope>IDENTIFICATION</scope>
</reference>
<feature type="signal peptide" evidence="5">
    <location>
        <begin position="1"/>
        <end position="20"/>
    </location>
</feature>
<dbReference type="GO" id="GO:0005518">
    <property type="term" value="F:collagen binding"/>
    <property type="evidence" value="ECO:0007669"/>
    <property type="project" value="TreeGrafter"/>
</dbReference>
<dbReference type="Gene3D" id="1.25.40.10">
    <property type="entry name" value="Tetratricopeptide repeat domain"/>
    <property type="match status" value="2"/>
</dbReference>
<reference evidence="7" key="1">
    <citation type="submission" date="2021-04" db="EMBL/GenBank/DDBJ databases">
        <authorList>
            <consortium name="Wellcome Sanger Institute Data Sharing"/>
        </authorList>
    </citation>
    <scope>NUCLEOTIDE SEQUENCE [LARGE SCALE GENOMIC DNA]</scope>
</reference>
<dbReference type="GO" id="GO:0030199">
    <property type="term" value="P:collagen fibril organization"/>
    <property type="evidence" value="ECO:0007669"/>
    <property type="project" value="TreeGrafter"/>
</dbReference>
<dbReference type="GeneID" id="115575420"/>
<dbReference type="Pfam" id="PF23557">
    <property type="entry name" value="TPR_leprecan"/>
    <property type="match status" value="1"/>
</dbReference>
<dbReference type="InterPro" id="IPR052284">
    <property type="entry name" value="Collagen_mod_leprecan"/>
</dbReference>
<keyword evidence="8" id="KW-1185">Reference proteome</keyword>
<dbReference type="GeneTree" id="ENSGT00940000153814"/>
<evidence type="ECO:0000256" key="4">
    <source>
        <dbReference type="SAM" id="MobiDB-lite"/>
    </source>
</evidence>
<dbReference type="PANTHER" id="PTHR13986:SF4">
    <property type="entry name" value="ENDOPLASMIC RETICULUM PROTEIN SC65"/>
    <property type="match status" value="1"/>
</dbReference>
<dbReference type="RefSeq" id="XP_030263337.1">
    <property type="nucleotide sequence ID" value="XM_030407477.1"/>
</dbReference>
<dbReference type="InParanoid" id="A0A671XN74"/>
<keyword evidence="2 5" id="KW-0732">Signal</keyword>
<dbReference type="CTD" id="10609"/>
<evidence type="ECO:0000256" key="2">
    <source>
        <dbReference type="ARBA" id="ARBA00022729"/>
    </source>
</evidence>
<dbReference type="InterPro" id="IPR056585">
    <property type="entry name" value="Leprecan_dom"/>
</dbReference>
<dbReference type="GO" id="GO:0005783">
    <property type="term" value="C:endoplasmic reticulum"/>
    <property type="evidence" value="ECO:0007669"/>
    <property type="project" value="TreeGrafter"/>
</dbReference>
<evidence type="ECO:0000256" key="1">
    <source>
        <dbReference type="ARBA" id="ARBA00006487"/>
    </source>
</evidence>
<accession>A0A671XN74</accession>
<name>A0A671XN74_SPAAU</name>
<organism evidence="7 8">
    <name type="scientific">Sparus aurata</name>
    <name type="common">Gilthead sea bream</name>
    <dbReference type="NCBI Taxonomy" id="8175"/>
    <lineage>
        <taxon>Eukaryota</taxon>
        <taxon>Metazoa</taxon>
        <taxon>Chordata</taxon>
        <taxon>Craniata</taxon>
        <taxon>Vertebrata</taxon>
        <taxon>Euteleostomi</taxon>
        <taxon>Actinopterygii</taxon>
        <taxon>Neopterygii</taxon>
        <taxon>Teleostei</taxon>
        <taxon>Neoteleostei</taxon>
        <taxon>Acanthomorphata</taxon>
        <taxon>Eupercaria</taxon>
        <taxon>Spariformes</taxon>
        <taxon>Sparidae</taxon>
        <taxon>Sparus</taxon>
    </lineage>
</organism>
<proteinExistence type="inferred from homology"/>
<dbReference type="OMA" id="EAFCGRN"/>
<evidence type="ECO:0000313" key="7">
    <source>
        <dbReference type="Ensembl" id="ENSSAUP00010051761.1"/>
    </source>
</evidence>
<dbReference type="AlphaFoldDB" id="A0A671XN74"/>